<dbReference type="PANTHER" id="PTHR11733:SF133">
    <property type="entry name" value="PHOSPHATE-REGULATING NEUTRAL ENDOPEPTIDASE PHEX"/>
    <property type="match status" value="1"/>
</dbReference>
<comment type="caution">
    <text evidence="3">The sequence shown here is derived from an EMBL/GenBank/DDBJ whole genome shotgun (WGS) entry which is preliminary data.</text>
</comment>
<dbReference type="PANTHER" id="PTHR11733">
    <property type="entry name" value="ZINC METALLOPROTEASE FAMILY M13 NEPRILYSIN-RELATED"/>
    <property type="match status" value="1"/>
</dbReference>
<dbReference type="GO" id="GO:0005886">
    <property type="term" value="C:plasma membrane"/>
    <property type="evidence" value="ECO:0007669"/>
    <property type="project" value="TreeGrafter"/>
</dbReference>
<protein>
    <recommendedName>
        <fullName evidence="2">Peptidase M13 C-terminal domain-containing protein</fullName>
    </recommendedName>
</protein>
<sequence length="147" mass="16443">MLNFPGRNFGPTGMDQNLTTGQTSKNFEARQTCFREQYSVLGEMRATDDVLAENLADNVALEMTYKAWKKQDELGKKILPGVEYTSDQAFFTAFAQNWCSVSKGASGTHSMGKLRLLLTLQNSRQFSEAFSCPIGSFMNPSKKCSLW</sequence>
<dbReference type="InterPro" id="IPR000718">
    <property type="entry name" value="Peptidase_M13"/>
</dbReference>
<dbReference type="SUPFAM" id="SSF55486">
    <property type="entry name" value="Metalloproteases ('zincins'), catalytic domain"/>
    <property type="match status" value="1"/>
</dbReference>
<organism evidence="3 4">
    <name type="scientific">Pristionchus entomophagus</name>
    <dbReference type="NCBI Taxonomy" id="358040"/>
    <lineage>
        <taxon>Eukaryota</taxon>
        <taxon>Metazoa</taxon>
        <taxon>Ecdysozoa</taxon>
        <taxon>Nematoda</taxon>
        <taxon>Chromadorea</taxon>
        <taxon>Rhabditida</taxon>
        <taxon>Rhabditina</taxon>
        <taxon>Diplogasteromorpha</taxon>
        <taxon>Diplogasteroidea</taxon>
        <taxon>Neodiplogasteridae</taxon>
        <taxon>Pristionchus</taxon>
    </lineage>
</organism>
<proteinExistence type="predicted"/>
<dbReference type="EMBL" id="BTSX01000002">
    <property type="protein sequence ID" value="GMS83678.1"/>
    <property type="molecule type" value="Genomic_DNA"/>
</dbReference>
<dbReference type="GO" id="GO:0016485">
    <property type="term" value="P:protein processing"/>
    <property type="evidence" value="ECO:0007669"/>
    <property type="project" value="TreeGrafter"/>
</dbReference>
<evidence type="ECO:0000313" key="3">
    <source>
        <dbReference type="EMBL" id="GMS83678.1"/>
    </source>
</evidence>
<evidence type="ECO:0000256" key="1">
    <source>
        <dbReference type="SAM" id="MobiDB-lite"/>
    </source>
</evidence>
<dbReference type="Proteomes" id="UP001432027">
    <property type="component" value="Unassembled WGS sequence"/>
</dbReference>
<reference evidence="3" key="1">
    <citation type="submission" date="2023-10" db="EMBL/GenBank/DDBJ databases">
        <title>Genome assembly of Pristionchus species.</title>
        <authorList>
            <person name="Yoshida K."/>
            <person name="Sommer R.J."/>
        </authorList>
    </citation>
    <scope>NUCLEOTIDE SEQUENCE</scope>
    <source>
        <strain evidence="3">RS0144</strain>
    </source>
</reference>
<accession>A0AAV5SNK0</accession>
<dbReference type="GO" id="GO:0004222">
    <property type="term" value="F:metalloendopeptidase activity"/>
    <property type="evidence" value="ECO:0007669"/>
    <property type="project" value="InterPro"/>
</dbReference>
<evidence type="ECO:0000259" key="2">
    <source>
        <dbReference type="Pfam" id="PF01431"/>
    </source>
</evidence>
<feature type="domain" description="Peptidase M13 C-terminal" evidence="2">
    <location>
        <begin position="5"/>
        <end position="146"/>
    </location>
</feature>
<dbReference type="Pfam" id="PF01431">
    <property type="entry name" value="Peptidase_M13"/>
    <property type="match status" value="1"/>
</dbReference>
<name>A0AAV5SNK0_9BILA</name>
<dbReference type="AlphaFoldDB" id="A0AAV5SNK0"/>
<gene>
    <name evidence="3" type="ORF">PENTCL1PPCAC_5853</name>
</gene>
<evidence type="ECO:0000313" key="4">
    <source>
        <dbReference type="Proteomes" id="UP001432027"/>
    </source>
</evidence>
<keyword evidence="4" id="KW-1185">Reference proteome</keyword>
<dbReference type="InterPro" id="IPR018497">
    <property type="entry name" value="Peptidase_M13_C"/>
</dbReference>
<dbReference type="PROSITE" id="PS51885">
    <property type="entry name" value="NEPRILYSIN"/>
    <property type="match status" value="1"/>
</dbReference>
<feature type="region of interest" description="Disordered" evidence="1">
    <location>
        <begin position="1"/>
        <end position="22"/>
    </location>
</feature>
<dbReference type="InterPro" id="IPR024079">
    <property type="entry name" value="MetalloPept_cat_dom_sf"/>
</dbReference>
<dbReference type="Gene3D" id="3.40.390.10">
    <property type="entry name" value="Collagenase (Catalytic Domain)"/>
    <property type="match status" value="1"/>
</dbReference>